<dbReference type="OrthoDB" id="9797743at2"/>
<dbReference type="InterPro" id="IPR006439">
    <property type="entry name" value="HAD-SF_hydro_IA"/>
</dbReference>
<dbReference type="PANTHER" id="PTHR18901">
    <property type="entry name" value="2-DEOXYGLUCOSE-6-PHOSPHATE PHOSPHATASE 2"/>
    <property type="match status" value="1"/>
</dbReference>
<dbReference type="NCBIfam" id="TIGR01509">
    <property type="entry name" value="HAD-SF-IA-v3"/>
    <property type="match status" value="1"/>
</dbReference>
<dbReference type="CDD" id="cd07505">
    <property type="entry name" value="HAD_BPGM-like"/>
    <property type="match status" value="1"/>
</dbReference>
<dbReference type="Proteomes" id="UP000019482">
    <property type="component" value="Unassembled WGS sequence"/>
</dbReference>
<dbReference type="Gene3D" id="1.10.150.240">
    <property type="entry name" value="Putative phosphatase, domain 2"/>
    <property type="match status" value="1"/>
</dbReference>
<dbReference type="InterPro" id="IPR041492">
    <property type="entry name" value="HAD_2"/>
</dbReference>
<dbReference type="SUPFAM" id="SSF56784">
    <property type="entry name" value="HAD-like"/>
    <property type="match status" value="1"/>
</dbReference>
<keyword evidence="1" id="KW-0378">Hydrolase</keyword>
<dbReference type="InterPro" id="IPR023198">
    <property type="entry name" value="PGP-like_dom2"/>
</dbReference>
<dbReference type="Pfam" id="PF13419">
    <property type="entry name" value="HAD_2"/>
    <property type="match status" value="1"/>
</dbReference>
<accession>W6NHP8</accession>
<dbReference type="AlphaFoldDB" id="W6NHP8"/>
<dbReference type="InterPro" id="IPR023214">
    <property type="entry name" value="HAD_sf"/>
</dbReference>
<dbReference type="SFLD" id="SFLDS00003">
    <property type="entry name" value="Haloacid_Dehalogenase"/>
    <property type="match status" value="1"/>
</dbReference>
<dbReference type="InterPro" id="IPR036412">
    <property type="entry name" value="HAD-like_sf"/>
</dbReference>
<dbReference type="GeneID" id="29420165"/>
<evidence type="ECO:0000313" key="1">
    <source>
        <dbReference type="EMBL" id="CDL91597.1"/>
    </source>
</evidence>
<dbReference type="GO" id="GO:0016791">
    <property type="term" value="F:phosphatase activity"/>
    <property type="evidence" value="ECO:0007669"/>
    <property type="project" value="TreeGrafter"/>
</dbReference>
<name>W6NHP8_CLOTY</name>
<comment type="caution">
    <text evidence="1">The sequence shown here is derived from an EMBL/GenBank/DDBJ whole genome shotgun (WGS) entry which is preliminary data.</text>
</comment>
<evidence type="ECO:0000313" key="2">
    <source>
        <dbReference type="Proteomes" id="UP000019482"/>
    </source>
</evidence>
<dbReference type="PANTHER" id="PTHR18901:SF38">
    <property type="entry name" value="PSEUDOURIDINE-5'-PHOSPHATASE"/>
    <property type="match status" value="1"/>
</dbReference>
<protein>
    <submittedName>
        <fullName evidence="1">HAD-superfamily hydrolase, subfamily IA, variant 3 protein family</fullName>
    </submittedName>
</protein>
<proteinExistence type="predicted"/>
<dbReference type="Gene3D" id="3.40.50.1000">
    <property type="entry name" value="HAD superfamily/HAD-like"/>
    <property type="match status" value="1"/>
</dbReference>
<dbReference type="RefSeq" id="WP_017895896.1">
    <property type="nucleotide sequence ID" value="NZ_CBXI010000029.1"/>
</dbReference>
<keyword evidence="2" id="KW-1185">Reference proteome</keyword>
<sequence>MDTSKEKKFIDLFKNISGAIFDLDGTLINSMCIWDDIDREYLGKRGVSIPKNLKYDIENLSFTETAKYFQDKFNLSDSIDVIQKEWYDMAFYKYSNTMMLKPYALEFLKLLKSKDIKIALATSNYRTLAETALKKNNIYELFDVITTTEDVKRGKNFPDIYIMASKKIKVIPRKCVVFEDSLDAIKTVKLLNMKVIAVKDAYCPHSWNTLLQYSDLGITNFSELISIFYKYINII</sequence>
<gene>
    <name evidence="1" type="ORF">CTDIVETGP_1667</name>
</gene>
<dbReference type="SFLD" id="SFLDG01129">
    <property type="entry name" value="C1.5:_HAD__Beta-PGM__Phosphata"/>
    <property type="match status" value="1"/>
</dbReference>
<reference evidence="1 2" key="1">
    <citation type="journal article" date="2015" name="Genome Announc.">
        <title>Draft Genome Sequence of Clostridium tyrobutyricum Strain DIVETGP, Isolated from Cow's Milk for Grana Padano Production.</title>
        <authorList>
            <person name="Soggiu A."/>
            <person name="Piras C."/>
            <person name="Gaiarsa S."/>
            <person name="Sassera D."/>
            <person name="Roncada P."/>
            <person name="Bendixen E."/>
            <person name="Brasca M."/>
            <person name="Bonizzi L."/>
        </authorList>
    </citation>
    <scope>NUCLEOTIDE SEQUENCE [LARGE SCALE GENOMIC DNA]</scope>
    <source>
        <strain evidence="1 2">DIVETGP</strain>
    </source>
</reference>
<dbReference type="EMBL" id="CBXI010000029">
    <property type="protein sequence ID" value="CDL91597.1"/>
    <property type="molecule type" value="Genomic_DNA"/>
</dbReference>
<organism evidence="1 2">
    <name type="scientific">Clostridium tyrobutyricum DIVETGP</name>
    <dbReference type="NCBI Taxonomy" id="1408889"/>
    <lineage>
        <taxon>Bacteria</taxon>
        <taxon>Bacillati</taxon>
        <taxon>Bacillota</taxon>
        <taxon>Clostridia</taxon>
        <taxon>Eubacteriales</taxon>
        <taxon>Clostridiaceae</taxon>
        <taxon>Clostridium</taxon>
    </lineage>
</organism>